<dbReference type="EMBL" id="RBWU01000003">
    <property type="protein sequence ID" value="RKS74951.1"/>
    <property type="molecule type" value="Genomic_DNA"/>
</dbReference>
<dbReference type="Proteomes" id="UP000274601">
    <property type="component" value="Unassembled WGS sequence"/>
</dbReference>
<feature type="transmembrane region" description="Helical" evidence="1">
    <location>
        <begin position="12"/>
        <end position="32"/>
    </location>
</feature>
<proteinExistence type="predicted"/>
<sequence>MHAHLWRLRFVGGMILGTGIFFLPTAIAFSIIFEEPRLLIQLISTTGWMVGGYLIYRSASFTGKRLAGFLLVGLSVVTVMSLLGGLLSRLSGL</sequence>
<keyword evidence="1" id="KW-0812">Transmembrane</keyword>
<feature type="transmembrane region" description="Helical" evidence="1">
    <location>
        <begin position="68"/>
        <end position="87"/>
    </location>
</feature>
<organism evidence="2 3">
    <name type="scientific">Actinomadura pelletieri DSM 43383</name>
    <dbReference type="NCBI Taxonomy" id="1120940"/>
    <lineage>
        <taxon>Bacteria</taxon>
        <taxon>Bacillati</taxon>
        <taxon>Actinomycetota</taxon>
        <taxon>Actinomycetes</taxon>
        <taxon>Streptosporangiales</taxon>
        <taxon>Thermomonosporaceae</taxon>
        <taxon>Actinomadura</taxon>
    </lineage>
</organism>
<accession>A0A495QPT5</accession>
<name>A0A495QPT5_9ACTN</name>
<evidence type="ECO:0000313" key="2">
    <source>
        <dbReference type="EMBL" id="RKS74951.1"/>
    </source>
</evidence>
<feature type="transmembrane region" description="Helical" evidence="1">
    <location>
        <begin position="38"/>
        <end position="56"/>
    </location>
</feature>
<evidence type="ECO:0000256" key="1">
    <source>
        <dbReference type="SAM" id="Phobius"/>
    </source>
</evidence>
<gene>
    <name evidence="2" type="ORF">BZB76_3475</name>
</gene>
<protein>
    <submittedName>
        <fullName evidence="2">Uncharacterized protein</fullName>
    </submittedName>
</protein>
<evidence type="ECO:0000313" key="3">
    <source>
        <dbReference type="Proteomes" id="UP000274601"/>
    </source>
</evidence>
<keyword evidence="1" id="KW-0472">Membrane</keyword>
<dbReference type="AlphaFoldDB" id="A0A495QPT5"/>
<keyword evidence="3" id="KW-1185">Reference proteome</keyword>
<comment type="caution">
    <text evidence="2">The sequence shown here is derived from an EMBL/GenBank/DDBJ whole genome shotgun (WGS) entry which is preliminary data.</text>
</comment>
<keyword evidence="1" id="KW-1133">Transmembrane helix</keyword>
<reference evidence="2 3" key="1">
    <citation type="submission" date="2018-10" db="EMBL/GenBank/DDBJ databases">
        <title>Genomic Encyclopedia of Archaeal and Bacterial Type Strains, Phase II (KMG-II): from individual species to whole genera.</title>
        <authorList>
            <person name="Goeker M."/>
        </authorList>
    </citation>
    <scope>NUCLEOTIDE SEQUENCE [LARGE SCALE GENOMIC DNA]</scope>
    <source>
        <strain evidence="2 3">DSM 43383</strain>
    </source>
</reference>